<dbReference type="PANTHER" id="PTHR43464:SF52">
    <property type="entry name" value="PUTATIVE-RELATED"/>
    <property type="match status" value="1"/>
</dbReference>
<evidence type="ECO:0000259" key="2">
    <source>
        <dbReference type="Pfam" id="PF13649"/>
    </source>
</evidence>
<dbReference type="Gene3D" id="3.40.50.150">
    <property type="entry name" value="Vaccinia Virus protein VP39"/>
    <property type="match status" value="1"/>
</dbReference>
<dbReference type="Proteomes" id="UP001271007">
    <property type="component" value="Unassembled WGS sequence"/>
</dbReference>
<accession>A0AAJ0DJE5</accession>
<dbReference type="SUPFAM" id="SSF53335">
    <property type="entry name" value="S-adenosyl-L-methionine-dependent methyltransferases"/>
    <property type="match status" value="1"/>
</dbReference>
<protein>
    <recommendedName>
        <fullName evidence="2">Methyltransferase domain-containing protein</fullName>
    </recommendedName>
</protein>
<dbReference type="PANTHER" id="PTHR43464">
    <property type="entry name" value="METHYLTRANSFERASE"/>
    <property type="match status" value="1"/>
</dbReference>
<feature type="region of interest" description="Disordered" evidence="1">
    <location>
        <begin position="14"/>
        <end position="49"/>
    </location>
</feature>
<feature type="domain" description="Methyltransferase" evidence="2">
    <location>
        <begin position="105"/>
        <end position="213"/>
    </location>
</feature>
<reference evidence="3" key="1">
    <citation type="submission" date="2023-04" db="EMBL/GenBank/DDBJ databases">
        <title>Black Yeasts Isolated from many extreme environments.</title>
        <authorList>
            <person name="Coleine C."/>
            <person name="Stajich J.E."/>
            <person name="Selbmann L."/>
        </authorList>
    </citation>
    <scope>NUCLEOTIDE SEQUENCE</scope>
    <source>
        <strain evidence="3">CCFEE 5312</strain>
    </source>
</reference>
<sequence>MTFDTSVVDVQVQRSFSSTETNTSASTGKENMLPSEDSNEGLARHGSPYKEVSTDELYDQWASTYDTDGNILQFVDDLQMRNLMEQFVRLCSSRTLANDTGRLDILDLGCGTGRNTLKLLQSPWPSSVETFIYGWDGSQAMLDIGRSKCADVHHSTPDRQFGALFEVVDISDPANVPEQCDSFFSGLISTLVLEHIKIETYFAITARVLKPGGYALITNMHSDMGRLSRAGYKTASGERIKGTSYIYTPAETVEAAAAAGLELVGEAGEAAVDEWMFGEEDVGHGERGKVAERARKWVGTKVWYGMVLRKRGFW</sequence>
<feature type="compositionally biased region" description="Polar residues" evidence="1">
    <location>
        <begin position="14"/>
        <end position="29"/>
    </location>
</feature>
<dbReference type="InterPro" id="IPR029063">
    <property type="entry name" value="SAM-dependent_MTases_sf"/>
</dbReference>
<evidence type="ECO:0000256" key="1">
    <source>
        <dbReference type="SAM" id="MobiDB-lite"/>
    </source>
</evidence>
<dbReference type="GO" id="GO:0010420">
    <property type="term" value="F:polyprenyldihydroxybenzoate methyltransferase activity"/>
    <property type="evidence" value="ECO:0007669"/>
    <property type="project" value="TreeGrafter"/>
</dbReference>
<comment type="caution">
    <text evidence="3">The sequence shown here is derived from an EMBL/GenBank/DDBJ whole genome shotgun (WGS) entry which is preliminary data.</text>
</comment>
<dbReference type="Pfam" id="PF13649">
    <property type="entry name" value="Methyltransf_25"/>
    <property type="match status" value="1"/>
</dbReference>
<dbReference type="InterPro" id="IPR041698">
    <property type="entry name" value="Methyltransf_25"/>
</dbReference>
<keyword evidence="4" id="KW-1185">Reference proteome</keyword>
<evidence type="ECO:0000313" key="4">
    <source>
        <dbReference type="Proteomes" id="UP001271007"/>
    </source>
</evidence>
<evidence type="ECO:0000313" key="3">
    <source>
        <dbReference type="EMBL" id="KAK3051523.1"/>
    </source>
</evidence>
<dbReference type="AlphaFoldDB" id="A0AAJ0DJE5"/>
<dbReference type="CDD" id="cd02440">
    <property type="entry name" value="AdoMet_MTases"/>
    <property type="match status" value="1"/>
</dbReference>
<organism evidence="3 4">
    <name type="scientific">Extremus antarcticus</name>
    <dbReference type="NCBI Taxonomy" id="702011"/>
    <lineage>
        <taxon>Eukaryota</taxon>
        <taxon>Fungi</taxon>
        <taxon>Dikarya</taxon>
        <taxon>Ascomycota</taxon>
        <taxon>Pezizomycotina</taxon>
        <taxon>Dothideomycetes</taxon>
        <taxon>Dothideomycetidae</taxon>
        <taxon>Mycosphaerellales</taxon>
        <taxon>Extremaceae</taxon>
        <taxon>Extremus</taxon>
    </lineage>
</organism>
<name>A0AAJ0DJE5_9PEZI</name>
<gene>
    <name evidence="3" type="ORF">LTR09_007178</name>
</gene>
<dbReference type="EMBL" id="JAWDJX010000025">
    <property type="protein sequence ID" value="KAK3051523.1"/>
    <property type="molecule type" value="Genomic_DNA"/>
</dbReference>
<proteinExistence type="predicted"/>